<dbReference type="Proteomes" id="UP000269945">
    <property type="component" value="Unassembled WGS sequence"/>
</dbReference>
<name>A0A9X9PTP0_GULGU</name>
<organism evidence="1 2">
    <name type="scientific">Gulo gulo</name>
    <name type="common">Wolverine</name>
    <name type="synonym">Gluton</name>
    <dbReference type="NCBI Taxonomy" id="48420"/>
    <lineage>
        <taxon>Eukaryota</taxon>
        <taxon>Metazoa</taxon>
        <taxon>Chordata</taxon>
        <taxon>Craniata</taxon>
        <taxon>Vertebrata</taxon>
        <taxon>Euteleostomi</taxon>
        <taxon>Mammalia</taxon>
        <taxon>Eutheria</taxon>
        <taxon>Laurasiatheria</taxon>
        <taxon>Carnivora</taxon>
        <taxon>Caniformia</taxon>
        <taxon>Musteloidea</taxon>
        <taxon>Mustelidae</taxon>
        <taxon>Guloninae</taxon>
        <taxon>Gulo</taxon>
    </lineage>
</organism>
<comment type="caution">
    <text evidence="1">The sequence shown here is derived from an EMBL/GenBank/DDBJ whole genome shotgun (WGS) entry which is preliminary data.</text>
</comment>
<sequence>MMWAHRNLVLGTPGCKNTDRPGIRMDTQDALRGDVWVLRNQPWRLEVEMAARMIPGIGLYPCHHERAPLPCH</sequence>
<evidence type="ECO:0000313" key="1">
    <source>
        <dbReference type="EMBL" id="VCW62463.1"/>
    </source>
</evidence>
<reference evidence="1 2" key="1">
    <citation type="submission" date="2018-10" db="EMBL/GenBank/DDBJ databases">
        <authorList>
            <person name="Ekblom R."/>
            <person name="Jareborg N."/>
        </authorList>
    </citation>
    <scope>NUCLEOTIDE SEQUENCE [LARGE SCALE GENOMIC DNA]</scope>
    <source>
        <tissue evidence="1">Muscle</tissue>
    </source>
</reference>
<keyword evidence="2" id="KW-1185">Reference proteome</keyword>
<evidence type="ECO:0000313" key="2">
    <source>
        <dbReference type="Proteomes" id="UP000269945"/>
    </source>
</evidence>
<dbReference type="EMBL" id="CYRY02001148">
    <property type="protein sequence ID" value="VCW62463.1"/>
    <property type="molecule type" value="Genomic_DNA"/>
</dbReference>
<proteinExistence type="predicted"/>
<accession>A0A9X9PTP0</accession>
<dbReference type="AlphaFoldDB" id="A0A9X9PTP0"/>
<gene>
    <name evidence="1" type="ORF">BN2614_LOCUS1</name>
</gene>
<protein>
    <submittedName>
        <fullName evidence="1">Uncharacterized protein</fullName>
    </submittedName>
</protein>